<evidence type="ECO:0000313" key="1">
    <source>
        <dbReference type="EMBL" id="MFC4718132.1"/>
    </source>
</evidence>
<gene>
    <name evidence="1" type="ORF">ACFO7V_18615</name>
</gene>
<dbReference type="RefSeq" id="WP_346060359.1">
    <property type="nucleotide sequence ID" value="NZ_BAAAVQ010000124.1"/>
</dbReference>
<dbReference type="EMBL" id="JBHSHE010000112">
    <property type="protein sequence ID" value="MFC4718132.1"/>
    <property type="molecule type" value="Genomic_DNA"/>
</dbReference>
<accession>A0ABV9MQ80</accession>
<proteinExistence type="predicted"/>
<name>A0ABV9MQ80_9MICC</name>
<reference evidence="2" key="1">
    <citation type="journal article" date="2019" name="Int. J. Syst. Evol. Microbiol.">
        <title>The Global Catalogue of Microorganisms (GCM) 10K type strain sequencing project: providing services to taxonomists for standard genome sequencing and annotation.</title>
        <authorList>
            <consortium name="The Broad Institute Genomics Platform"/>
            <consortium name="The Broad Institute Genome Sequencing Center for Infectious Disease"/>
            <person name="Wu L."/>
            <person name="Ma J."/>
        </authorList>
    </citation>
    <scope>NUCLEOTIDE SEQUENCE [LARGE SCALE GENOMIC DNA]</scope>
    <source>
        <strain evidence="2">CGMCC 1.12849</strain>
    </source>
</reference>
<organism evidence="1 2">
    <name type="scientific">Glutamicibacter bergerei</name>
    <dbReference type="NCBI Taxonomy" id="256702"/>
    <lineage>
        <taxon>Bacteria</taxon>
        <taxon>Bacillati</taxon>
        <taxon>Actinomycetota</taxon>
        <taxon>Actinomycetes</taxon>
        <taxon>Micrococcales</taxon>
        <taxon>Micrococcaceae</taxon>
        <taxon>Glutamicibacter</taxon>
    </lineage>
</organism>
<comment type="caution">
    <text evidence="1">The sequence shown here is derived from an EMBL/GenBank/DDBJ whole genome shotgun (WGS) entry which is preliminary data.</text>
</comment>
<keyword evidence="2" id="KW-1185">Reference proteome</keyword>
<evidence type="ECO:0000313" key="2">
    <source>
        <dbReference type="Proteomes" id="UP001595884"/>
    </source>
</evidence>
<dbReference type="Proteomes" id="UP001595884">
    <property type="component" value="Unassembled WGS sequence"/>
</dbReference>
<sequence>MNKQAEVFSQAAAEMKTERYWTHEDPAQELEFLQSLMDVVKEVAYQFDRREILDPAALEAYRKIAPSQMPAMFPTSTELVLVDALQQRIEAVYQQIGDA</sequence>
<protein>
    <submittedName>
        <fullName evidence="1">Uncharacterized protein</fullName>
    </submittedName>
</protein>